<organism evidence="1 2">
    <name type="scientific">Prochlorococcus marinus (strain SARG / CCMP1375 / SS120)</name>
    <dbReference type="NCBI Taxonomy" id="167539"/>
    <lineage>
        <taxon>Bacteria</taxon>
        <taxon>Bacillati</taxon>
        <taxon>Cyanobacteriota</taxon>
        <taxon>Cyanophyceae</taxon>
        <taxon>Synechococcales</taxon>
        <taxon>Prochlorococcaceae</taxon>
        <taxon>Prochlorococcus</taxon>
    </lineage>
</organism>
<dbReference type="PATRIC" id="fig|167539.5.peg.660"/>
<gene>
    <name evidence="1" type="ordered locus">Pro_0637</name>
</gene>
<dbReference type="EMBL" id="AE017126">
    <property type="protein sequence ID" value="AAP99681.1"/>
    <property type="molecule type" value="Genomic_DNA"/>
</dbReference>
<sequence length="39" mass="4692">MTRKEFMDQFFDLCKEAQESIPPQVIAEIIRDYAERLDD</sequence>
<dbReference type="KEGG" id="pma:Pro_0637"/>
<accession>Q7VCV3</accession>
<dbReference type="Proteomes" id="UP000001420">
    <property type="component" value="Chromosome"/>
</dbReference>
<keyword evidence="2" id="KW-1185">Reference proteome</keyword>
<proteinExistence type="predicted"/>
<name>Q7VCV3_PROMA</name>
<dbReference type="AlphaFoldDB" id="Q7VCV3"/>
<dbReference type="HOGENOM" id="CLU_212763_0_0_3"/>
<dbReference type="OrthoDB" id="542040at2"/>
<dbReference type="EnsemblBacteria" id="AAP99681">
    <property type="protein sequence ID" value="AAP99681"/>
    <property type="gene ID" value="Pro_0637"/>
</dbReference>
<reference evidence="1 2" key="1">
    <citation type="journal article" date="2003" name="Proc. Natl. Acad. Sci. U.S.A.">
        <title>Genome sequence of the cyanobacterium Prochlorococcus marinus SS120, a nearly minimal oxyphototrophic genome.</title>
        <authorList>
            <person name="Dufresne A."/>
            <person name="Salanoubat M."/>
            <person name="Partensky F."/>
            <person name="Artiguenave F."/>
            <person name="Axmann I.M."/>
            <person name="Barbe V."/>
            <person name="Duprat S."/>
            <person name="Galperin M.Y."/>
            <person name="Koonin E.V."/>
            <person name="Le Gall F."/>
            <person name="Makarova K.S."/>
            <person name="Ostrowski M."/>
            <person name="Oztas S."/>
            <person name="Robert C."/>
            <person name="Rogozin I.B."/>
            <person name="Scanlan D.J."/>
            <person name="Tandeau de Marsac N."/>
            <person name="Weissenbach J."/>
            <person name="Wincker P."/>
            <person name="Wolf Y.I."/>
            <person name="Hess W.R."/>
        </authorList>
    </citation>
    <scope>NUCLEOTIDE SEQUENCE [LARGE SCALE GENOMIC DNA]</scope>
    <source>
        <strain evidence="2">SARG / CCMP1375 / SS120</strain>
    </source>
</reference>
<evidence type="ECO:0000313" key="2">
    <source>
        <dbReference type="Proteomes" id="UP000001420"/>
    </source>
</evidence>
<evidence type="ECO:0000313" key="1">
    <source>
        <dbReference type="EMBL" id="AAP99681.1"/>
    </source>
</evidence>
<protein>
    <submittedName>
        <fullName evidence="1">Uncharacterized protein</fullName>
    </submittedName>
</protein>